<dbReference type="eggNOG" id="KOG0531">
    <property type="taxonomic scope" value="Eukaryota"/>
</dbReference>
<evidence type="ECO:0000256" key="2">
    <source>
        <dbReference type="ARBA" id="ARBA00022737"/>
    </source>
</evidence>
<dbReference type="GO" id="GO:0035591">
    <property type="term" value="F:signaling adaptor activity"/>
    <property type="evidence" value="ECO:0007669"/>
    <property type="project" value="TreeGrafter"/>
</dbReference>
<accession>G0W5F2</accession>
<feature type="region of interest" description="Disordered" evidence="3">
    <location>
        <begin position="394"/>
        <end position="416"/>
    </location>
</feature>
<protein>
    <submittedName>
        <fullName evidence="4">Uncharacterized protein</fullName>
    </submittedName>
</protein>
<dbReference type="AlphaFoldDB" id="G0W5F2"/>
<dbReference type="HOGENOM" id="CLU_340727_0_0_1"/>
<dbReference type="RefSeq" id="XP_003668283.1">
    <property type="nucleotide sequence ID" value="XM_003668235.1"/>
</dbReference>
<reference evidence="4 5" key="1">
    <citation type="journal article" date="2011" name="Proc. Natl. Acad. Sci. U.S.A.">
        <title>Evolutionary erosion of yeast sex chromosomes by mating-type switching accidents.</title>
        <authorList>
            <person name="Gordon J.L."/>
            <person name="Armisen D."/>
            <person name="Proux-Wera E."/>
            <person name="Oheigeartaigh S.S."/>
            <person name="Byrne K.P."/>
            <person name="Wolfe K.H."/>
        </authorList>
    </citation>
    <scope>NUCLEOTIDE SEQUENCE [LARGE SCALE GENOMIC DNA]</scope>
    <source>
        <strain evidence="5">ATCC 10597 / BCRC 20456 / CBS 421 / NBRC 0211 / NRRL Y-12639</strain>
    </source>
</reference>
<name>G0W5F2_NAUDC</name>
<feature type="compositionally biased region" description="Acidic residues" evidence="3">
    <location>
        <begin position="403"/>
        <end position="413"/>
    </location>
</feature>
<dbReference type="PROSITE" id="PS51450">
    <property type="entry name" value="LRR"/>
    <property type="match status" value="3"/>
</dbReference>
<dbReference type="PANTHER" id="PTHR47566:SF1">
    <property type="entry name" value="PROTEIN NUD1"/>
    <property type="match status" value="1"/>
</dbReference>
<dbReference type="OrthoDB" id="7451790at2759"/>
<dbReference type="GO" id="GO:0031028">
    <property type="term" value="P:septation initiation signaling"/>
    <property type="evidence" value="ECO:0007669"/>
    <property type="project" value="TreeGrafter"/>
</dbReference>
<feature type="region of interest" description="Disordered" evidence="3">
    <location>
        <begin position="136"/>
        <end position="167"/>
    </location>
</feature>
<keyword evidence="1" id="KW-0433">Leucine-rich repeat</keyword>
<organism evidence="4 5">
    <name type="scientific">Naumovozyma dairenensis (strain ATCC 10597 / BCRC 20456 / CBS 421 / NBRC 0211 / NRRL Y-12639)</name>
    <name type="common">Saccharomyces dairenensis</name>
    <dbReference type="NCBI Taxonomy" id="1071378"/>
    <lineage>
        <taxon>Eukaryota</taxon>
        <taxon>Fungi</taxon>
        <taxon>Dikarya</taxon>
        <taxon>Ascomycota</taxon>
        <taxon>Saccharomycotina</taxon>
        <taxon>Saccharomycetes</taxon>
        <taxon>Saccharomycetales</taxon>
        <taxon>Saccharomycetaceae</taxon>
        <taxon>Naumovozyma</taxon>
    </lineage>
</organism>
<feature type="compositionally biased region" description="Polar residues" evidence="3">
    <location>
        <begin position="244"/>
        <end position="264"/>
    </location>
</feature>
<dbReference type="InterPro" id="IPR032675">
    <property type="entry name" value="LRR_dom_sf"/>
</dbReference>
<dbReference type="Gene3D" id="3.80.10.10">
    <property type="entry name" value="Ribonuclease Inhibitor"/>
    <property type="match status" value="3"/>
</dbReference>
<gene>
    <name evidence="4" type="primary">NDAI0A08880</name>
    <name evidence="4" type="ordered locus">NDAI_0A08880</name>
</gene>
<dbReference type="GeneID" id="11495412"/>
<proteinExistence type="predicted"/>
<dbReference type="PANTHER" id="PTHR47566">
    <property type="match status" value="1"/>
</dbReference>
<feature type="region of interest" description="Disordered" evidence="3">
    <location>
        <begin position="244"/>
        <end position="285"/>
    </location>
</feature>
<dbReference type="InterPro" id="IPR052574">
    <property type="entry name" value="CDIRP"/>
</dbReference>
<dbReference type="InterPro" id="IPR001611">
    <property type="entry name" value="Leu-rich_rpt"/>
</dbReference>
<keyword evidence="5" id="KW-1185">Reference proteome</keyword>
<evidence type="ECO:0000256" key="3">
    <source>
        <dbReference type="SAM" id="MobiDB-lite"/>
    </source>
</evidence>
<dbReference type="STRING" id="1071378.G0W5F2"/>
<evidence type="ECO:0000256" key="1">
    <source>
        <dbReference type="ARBA" id="ARBA00022614"/>
    </source>
</evidence>
<sequence>MAMATTLQQDHNSPMRAVSEKLRNLHISPKESSSSNLENMGDSNRTTVKTATRVPTSEEEKKRFKSYMQNDKFAESKFVSQDEMQTCIPDGSANIIRPVSNGTIEYGTVQRGRRALSGTTKNDDIAQYKQYFVTHNEDSNNNNNNNSKNSTSNSNNTRISRKKDPESDLIVNASLNDISGVPNTFKRYQDAKQANTTQKISIDNLHSTSDLDNSDPRPEAYKIFDNVLKNKRFKNPIIANSTEQDINVSKTRHTTANNTNTVNGDDNEKLQIHSRKSPLKSSSSSISSLSYSTSSITNSSNSANVQNSFLNSGYPDFNIMDGNPNKSPIPLIKPENCGLIFEKQTGVWTDKEKNLNEDISSSHAVDNSTSNALNSYDTSDLHKLSNTRDQITIESTSNRTEYPDETEYPDDTEIQPPLFNEKYLSNLNNNDDNTTTTTNNNNIDINNTNSNYNNNIQGINQNCNNSKGSTITHNNNNNNNNIEGMINDTQHHIANTTGISEVDISFQQSTITFISELINIMPHKQEWFKISQLIINDKSITNVVGLEKLMPQLLSCNLDNNQLESLQGIPSNVLHLSCSNNNLSNSNCSLEHLPNLETLNLSKNNISSDLSILVSCIHLKDVNLSNNRIRSLEGINTCQVKRLNLANNNISGTINFKDLINHSMNSFNCWSQIEELDLSDNQIVSIINISSLPKLRKLCVDNNPIEYLYEEEPESKVTMKEEQSQYKHFTNSNFKFKSNLEILSLLETSSTLLQIGNIPTILPFPHLKSLRIDGFFPGLNKLDSLPETLESLMINNGNMARMFDFHILPKRLERLRLNKIINFTRLPNNFQFICPLLKELNLNDNELDDFQNFIHNVPAFNLQELSIVNNSFFPQVRDIIEKDGTNVNPEVILKSMKDEFIIAIRMTCPDIRELIV</sequence>
<dbReference type="GO" id="GO:1902412">
    <property type="term" value="P:regulation of mitotic cytokinesis"/>
    <property type="evidence" value="ECO:0007669"/>
    <property type="project" value="TreeGrafter"/>
</dbReference>
<feature type="compositionally biased region" description="Low complexity" evidence="3">
    <location>
        <begin position="139"/>
        <end position="157"/>
    </location>
</feature>
<dbReference type="Proteomes" id="UP000000689">
    <property type="component" value="Chromosome 1"/>
</dbReference>
<dbReference type="SUPFAM" id="SSF52058">
    <property type="entry name" value="L domain-like"/>
    <property type="match status" value="1"/>
</dbReference>
<evidence type="ECO:0000313" key="4">
    <source>
        <dbReference type="EMBL" id="CCD23040.1"/>
    </source>
</evidence>
<dbReference type="KEGG" id="ndi:NDAI_0A08880"/>
<evidence type="ECO:0000313" key="5">
    <source>
        <dbReference type="Proteomes" id="UP000000689"/>
    </source>
</evidence>
<dbReference type="GO" id="GO:0061499">
    <property type="term" value="C:outer plaque of mitotic spindle pole body"/>
    <property type="evidence" value="ECO:0007669"/>
    <property type="project" value="TreeGrafter"/>
</dbReference>
<keyword evidence="2" id="KW-0677">Repeat</keyword>
<dbReference type="OMA" id="TNTFKRH"/>
<dbReference type="EMBL" id="HE580267">
    <property type="protein sequence ID" value="CCD23040.1"/>
    <property type="molecule type" value="Genomic_DNA"/>
</dbReference>